<dbReference type="InterPro" id="IPR027417">
    <property type="entry name" value="P-loop_NTPase"/>
</dbReference>
<evidence type="ECO:0000313" key="1">
    <source>
        <dbReference type="EMBL" id="UQN29225.1"/>
    </source>
</evidence>
<organism evidence="1 2">
    <name type="scientific">Brachybacterium kimchii</name>
    <dbReference type="NCBI Taxonomy" id="2942909"/>
    <lineage>
        <taxon>Bacteria</taxon>
        <taxon>Bacillati</taxon>
        <taxon>Actinomycetota</taxon>
        <taxon>Actinomycetes</taxon>
        <taxon>Micrococcales</taxon>
        <taxon>Dermabacteraceae</taxon>
        <taxon>Brachybacterium</taxon>
    </lineage>
</organism>
<keyword evidence="2" id="KW-1185">Reference proteome</keyword>
<dbReference type="RefSeq" id="WP_249478412.1">
    <property type="nucleotide sequence ID" value="NZ_CP097218.1"/>
</dbReference>
<accession>A0ABY4N744</accession>
<keyword evidence="1" id="KW-0547">Nucleotide-binding</keyword>
<protein>
    <submittedName>
        <fullName evidence="1">ATP-binding protein</fullName>
    </submittedName>
</protein>
<dbReference type="Gene3D" id="3.40.50.300">
    <property type="entry name" value="P-loop containing nucleotide triphosphate hydrolases"/>
    <property type="match status" value="1"/>
</dbReference>
<dbReference type="EMBL" id="CP097218">
    <property type="protein sequence ID" value="UQN29225.1"/>
    <property type="molecule type" value="Genomic_DNA"/>
</dbReference>
<dbReference type="Proteomes" id="UP001055868">
    <property type="component" value="Chromosome"/>
</dbReference>
<dbReference type="SUPFAM" id="SSF52540">
    <property type="entry name" value="P-loop containing nucleoside triphosphate hydrolases"/>
    <property type="match status" value="1"/>
</dbReference>
<sequence length="928" mass="102162">MHEGIAHGLKPAELEWVCGGIIRDIATDLDECPADLPELMAPSHDGGIEAKVQTKSGYLAVQCKAYNDFASETRSIKSSFATFLDSPEHVTVNRYVWCSTARRTSGTGPPAGRKTGNDSKATDAIRSMHAAATAKQRKVTVTVLFADDLDRILRERRPEYFAVISAKSPLQRAAVDRHSKWQASQILSRLGSDSAPRIEFPIQQTATFLDRFIAASNAPRYVEGKEIGVMLNELEQRARCLHSDQPLCEKLAASVRTLTHEASHLTSQPVVASRDEALRVRTLQNHVQSTLNDAIDILEGATAAASEISSGDYQNWLYADEVKRCARSLIALLADVELINCMIDAVLSRTLLITGRWGTGKSFQLAMLTRRALAAGVPVLLLRGRDFTRPDAPILSQPWRNGLDNENAETAAVAAMLDAIGRRSNHPLFIIIDGLNESSIEDPAAALRHLQEMIQRFPNLRLILSSRRDRMEMADDSLPELVHKSPDRVTMARSVELALQARPGTRWHAALTNPLLASVAVLVLTADPGASDRLLSRTTLFDAWVELLAAEASAVLDVPVATIRRLIDNLAEVGGERSIIELSAETRLHSDRVDRIVQQLADDGFLELDSPARDTVRFRWDAMNDMLQMRHAIQAGRLDALLSARDEDRRFALSSLAAELAPKENPAHELPDLKLTSISAEESDVAFALSLGSRADGEITPRTRQLAERLLDSGGEMSEIIVRSVLDLPHRKMLGARWLNQFLRGTPLRRRARFWPQALESLSEASQFDQKNLESLLGWYVSNRWKSLTENGSESAVELLAWMGCAASGTGLPELAVCSLVEILHRDPSTLEPVLHRLRDVDDDHPHDALFTAAAGVAARWPESAAARTMRSVCSRALYCTPPSAVLSITSRDPHRNSIRATHARIPQPIVTAPKTTPLTATATAHRR</sequence>
<keyword evidence="1" id="KW-0067">ATP-binding</keyword>
<gene>
    <name evidence="1" type="ORF">M4486_16570</name>
</gene>
<reference evidence="1" key="1">
    <citation type="submission" date="2022-05" db="EMBL/GenBank/DDBJ databases">
        <title>Genomic analysis of Brachybacterium sp. CBA3104.</title>
        <authorList>
            <person name="Roh S.W."/>
            <person name="Kim Y.B."/>
            <person name="Kim Y."/>
        </authorList>
    </citation>
    <scope>NUCLEOTIDE SEQUENCE</scope>
    <source>
        <strain evidence="1">CBA3104</strain>
    </source>
</reference>
<proteinExistence type="predicted"/>
<evidence type="ECO:0000313" key="2">
    <source>
        <dbReference type="Proteomes" id="UP001055868"/>
    </source>
</evidence>
<name>A0ABY4N744_9MICO</name>
<dbReference type="GO" id="GO:0005524">
    <property type="term" value="F:ATP binding"/>
    <property type="evidence" value="ECO:0007669"/>
    <property type="project" value="UniProtKB-KW"/>
</dbReference>